<feature type="domain" description="Response regulatory" evidence="7">
    <location>
        <begin position="7"/>
        <end position="124"/>
    </location>
</feature>
<feature type="domain" description="HTH luxR-type" evidence="6">
    <location>
        <begin position="154"/>
        <end position="219"/>
    </location>
</feature>
<sequence length="231" mass="25073">MSNAPIRILLADDHELVRTGFSIILGAQSDFEVVGEARNGREAVERAAELRPDVICMDIQMPEVDGIEATRMIVAEPDSTAAILILTTFDNEEQLFDALDAGASGFLLKNSSPDELADAVRTLASGDALLSPAVTRRVLQRLARDKNELPLQTEATVPTELTPREHEVLVLVSEGLSNAEIAGALFLGEATVKTHVSKVLQKLNLRDRIQAIVYAYEHGVVVPKARTDRPA</sequence>
<accession>A0ABN1VHP6</accession>
<keyword evidence="9" id="KW-1185">Reference proteome</keyword>
<dbReference type="InterPro" id="IPR011006">
    <property type="entry name" value="CheY-like_superfamily"/>
</dbReference>
<dbReference type="Pfam" id="PF00196">
    <property type="entry name" value="GerE"/>
    <property type="match status" value="1"/>
</dbReference>
<dbReference type="InterPro" id="IPR058245">
    <property type="entry name" value="NreC/VraR/RcsB-like_REC"/>
</dbReference>
<dbReference type="InterPro" id="IPR000792">
    <property type="entry name" value="Tscrpt_reg_LuxR_C"/>
</dbReference>
<name>A0ABN1VHP6_9MICO</name>
<dbReference type="PROSITE" id="PS50110">
    <property type="entry name" value="RESPONSE_REGULATORY"/>
    <property type="match status" value="1"/>
</dbReference>
<organism evidence="8 9">
    <name type="scientific">Rhodoglobus aureus</name>
    <dbReference type="NCBI Taxonomy" id="191497"/>
    <lineage>
        <taxon>Bacteria</taxon>
        <taxon>Bacillati</taxon>
        <taxon>Actinomycetota</taxon>
        <taxon>Actinomycetes</taxon>
        <taxon>Micrococcales</taxon>
        <taxon>Microbacteriaceae</taxon>
        <taxon>Rhodoglobus</taxon>
    </lineage>
</organism>
<evidence type="ECO:0000259" key="7">
    <source>
        <dbReference type="PROSITE" id="PS50110"/>
    </source>
</evidence>
<comment type="caution">
    <text evidence="8">The sequence shown here is derived from an EMBL/GenBank/DDBJ whole genome shotgun (WGS) entry which is preliminary data.</text>
</comment>
<dbReference type="Gene3D" id="3.40.50.2300">
    <property type="match status" value="1"/>
</dbReference>
<dbReference type="PRINTS" id="PR00038">
    <property type="entry name" value="HTHLUXR"/>
</dbReference>
<evidence type="ECO:0000256" key="3">
    <source>
        <dbReference type="ARBA" id="ARBA00023125"/>
    </source>
</evidence>
<evidence type="ECO:0000259" key="6">
    <source>
        <dbReference type="PROSITE" id="PS50043"/>
    </source>
</evidence>
<evidence type="ECO:0000256" key="5">
    <source>
        <dbReference type="PROSITE-ProRule" id="PRU00169"/>
    </source>
</evidence>
<dbReference type="SUPFAM" id="SSF52172">
    <property type="entry name" value="CheY-like"/>
    <property type="match status" value="1"/>
</dbReference>
<evidence type="ECO:0000256" key="1">
    <source>
        <dbReference type="ARBA" id="ARBA00022553"/>
    </source>
</evidence>
<evidence type="ECO:0000256" key="2">
    <source>
        <dbReference type="ARBA" id="ARBA00023015"/>
    </source>
</evidence>
<evidence type="ECO:0000313" key="9">
    <source>
        <dbReference type="Proteomes" id="UP001500943"/>
    </source>
</evidence>
<dbReference type="InterPro" id="IPR001789">
    <property type="entry name" value="Sig_transdc_resp-reg_receiver"/>
</dbReference>
<dbReference type="PANTHER" id="PTHR43214">
    <property type="entry name" value="TWO-COMPONENT RESPONSE REGULATOR"/>
    <property type="match status" value="1"/>
</dbReference>
<dbReference type="CDD" id="cd17535">
    <property type="entry name" value="REC_NarL-like"/>
    <property type="match status" value="1"/>
</dbReference>
<proteinExistence type="predicted"/>
<dbReference type="Proteomes" id="UP001500943">
    <property type="component" value="Unassembled WGS sequence"/>
</dbReference>
<protein>
    <submittedName>
        <fullName evidence="8">Response regulator transcription factor</fullName>
    </submittedName>
</protein>
<dbReference type="InterPro" id="IPR039420">
    <property type="entry name" value="WalR-like"/>
</dbReference>
<dbReference type="Pfam" id="PF00072">
    <property type="entry name" value="Response_reg"/>
    <property type="match status" value="1"/>
</dbReference>
<keyword evidence="2" id="KW-0805">Transcription regulation</keyword>
<dbReference type="CDD" id="cd06170">
    <property type="entry name" value="LuxR_C_like"/>
    <property type="match status" value="1"/>
</dbReference>
<dbReference type="SMART" id="SM00448">
    <property type="entry name" value="REC"/>
    <property type="match status" value="1"/>
</dbReference>
<keyword evidence="3" id="KW-0238">DNA-binding</keyword>
<dbReference type="EMBL" id="BAAAKW010000014">
    <property type="protein sequence ID" value="GAA1208965.1"/>
    <property type="molecule type" value="Genomic_DNA"/>
</dbReference>
<dbReference type="RefSeq" id="WP_343922878.1">
    <property type="nucleotide sequence ID" value="NZ_BAAAKW010000014.1"/>
</dbReference>
<dbReference type="PROSITE" id="PS50043">
    <property type="entry name" value="HTH_LUXR_2"/>
    <property type="match status" value="1"/>
</dbReference>
<dbReference type="PANTHER" id="PTHR43214:SF24">
    <property type="entry name" value="TRANSCRIPTIONAL REGULATORY PROTEIN NARL-RELATED"/>
    <property type="match status" value="1"/>
</dbReference>
<evidence type="ECO:0000256" key="4">
    <source>
        <dbReference type="ARBA" id="ARBA00023163"/>
    </source>
</evidence>
<dbReference type="SMART" id="SM00421">
    <property type="entry name" value="HTH_LUXR"/>
    <property type="match status" value="1"/>
</dbReference>
<feature type="modified residue" description="4-aspartylphosphate" evidence="5">
    <location>
        <position position="58"/>
    </location>
</feature>
<keyword evidence="4" id="KW-0804">Transcription</keyword>
<keyword evidence="1 5" id="KW-0597">Phosphoprotein</keyword>
<evidence type="ECO:0000313" key="8">
    <source>
        <dbReference type="EMBL" id="GAA1208965.1"/>
    </source>
</evidence>
<reference evidence="8 9" key="1">
    <citation type="journal article" date="2019" name="Int. J. Syst. Evol. Microbiol.">
        <title>The Global Catalogue of Microorganisms (GCM) 10K type strain sequencing project: providing services to taxonomists for standard genome sequencing and annotation.</title>
        <authorList>
            <consortium name="The Broad Institute Genomics Platform"/>
            <consortium name="The Broad Institute Genome Sequencing Center for Infectious Disease"/>
            <person name="Wu L."/>
            <person name="Ma J."/>
        </authorList>
    </citation>
    <scope>NUCLEOTIDE SEQUENCE [LARGE SCALE GENOMIC DNA]</scope>
    <source>
        <strain evidence="8 9">JCM 12762</strain>
    </source>
</reference>
<gene>
    <name evidence="8" type="ORF">GCM10009655_05040</name>
</gene>